<feature type="domain" description="HTH araC/xylS-type" evidence="4">
    <location>
        <begin position="126"/>
        <end position="225"/>
    </location>
</feature>
<gene>
    <name evidence="5" type="ORF">SAMN02910265_02322</name>
</gene>
<evidence type="ECO:0000256" key="1">
    <source>
        <dbReference type="ARBA" id="ARBA00023015"/>
    </source>
</evidence>
<evidence type="ECO:0000256" key="2">
    <source>
        <dbReference type="ARBA" id="ARBA00023125"/>
    </source>
</evidence>
<reference evidence="5 6" key="1">
    <citation type="submission" date="2016-10" db="EMBL/GenBank/DDBJ databases">
        <authorList>
            <person name="de Groot N.N."/>
        </authorList>
    </citation>
    <scope>NUCLEOTIDE SEQUENCE [LARGE SCALE GENOMIC DNA]</scope>
    <source>
        <strain evidence="5 6">YAD2003</strain>
    </source>
</reference>
<dbReference type="PRINTS" id="PR00032">
    <property type="entry name" value="HTHARAC"/>
</dbReference>
<dbReference type="EMBL" id="FNWV01000008">
    <property type="protein sequence ID" value="SEH72268.1"/>
    <property type="molecule type" value="Genomic_DNA"/>
</dbReference>
<evidence type="ECO:0000313" key="5">
    <source>
        <dbReference type="EMBL" id="SEH72268.1"/>
    </source>
</evidence>
<dbReference type="Proteomes" id="UP000183190">
    <property type="component" value="Unassembled WGS sequence"/>
</dbReference>
<protein>
    <submittedName>
        <fullName evidence="5">AraC-type DNA-binding protein</fullName>
    </submittedName>
</protein>
<evidence type="ECO:0000313" key="6">
    <source>
        <dbReference type="Proteomes" id="UP000183190"/>
    </source>
</evidence>
<dbReference type="PROSITE" id="PS01124">
    <property type="entry name" value="HTH_ARAC_FAMILY_2"/>
    <property type="match status" value="1"/>
</dbReference>
<keyword evidence="3" id="KW-0804">Transcription</keyword>
<evidence type="ECO:0000259" key="4">
    <source>
        <dbReference type="PROSITE" id="PS01124"/>
    </source>
</evidence>
<dbReference type="GO" id="GO:0003700">
    <property type="term" value="F:DNA-binding transcription factor activity"/>
    <property type="evidence" value="ECO:0007669"/>
    <property type="project" value="InterPro"/>
</dbReference>
<accession>A0A1H6KB06</accession>
<dbReference type="Pfam" id="PF12833">
    <property type="entry name" value="HTH_18"/>
    <property type="match status" value="1"/>
</dbReference>
<dbReference type="PANTHER" id="PTHR43280:SF28">
    <property type="entry name" value="HTH-TYPE TRANSCRIPTIONAL ACTIVATOR RHAS"/>
    <property type="match status" value="1"/>
</dbReference>
<name>A0A1H6KB06_RUMFL</name>
<dbReference type="InterPro" id="IPR018062">
    <property type="entry name" value="HTH_AraC-typ_CS"/>
</dbReference>
<dbReference type="InterPro" id="IPR009057">
    <property type="entry name" value="Homeodomain-like_sf"/>
</dbReference>
<proteinExistence type="predicted"/>
<dbReference type="OrthoDB" id="159632at2"/>
<keyword evidence="2 5" id="KW-0238">DNA-binding</keyword>
<dbReference type="PROSITE" id="PS00041">
    <property type="entry name" value="HTH_ARAC_FAMILY_1"/>
    <property type="match status" value="1"/>
</dbReference>
<dbReference type="GO" id="GO:0043565">
    <property type="term" value="F:sequence-specific DNA binding"/>
    <property type="evidence" value="ECO:0007669"/>
    <property type="project" value="InterPro"/>
</dbReference>
<dbReference type="SUPFAM" id="SSF46689">
    <property type="entry name" value="Homeodomain-like"/>
    <property type="match status" value="2"/>
</dbReference>
<sequence length="230" mass="26472">MKKNMEKVNDVKRIDIKKAEELLQSGSLENCDDMLDTLLEDVEFAYIESLMLRLYVCMEIYVTAYLFSQKIGVSSEKFYSTFGTADEIGNELMTVEDTMKFLHTLIRECIKWRIESAKGSSSSIVAKAKDYIDKNYMNDELSLIVVADAVGLSPSYLSTQFKKVYGQNLFEYLALSRIAHARELLCCTSKMVYEVAYDVGFKDYRYFSQIFKKYTGQTPRQFQNSANICP</sequence>
<dbReference type="Gene3D" id="1.10.10.60">
    <property type="entry name" value="Homeodomain-like"/>
    <property type="match status" value="2"/>
</dbReference>
<dbReference type="InterPro" id="IPR020449">
    <property type="entry name" value="Tscrpt_reg_AraC-type_HTH"/>
</dbReference>
<dbReference type="RefSeq" id="WP_074717520.1">
    <property type="nucleotide sequence ID" value="NZ_FNWV01000008.1"/>
</dbReference>
<dbReference type="AlphaFoldDB" id="A0A1H6KB06"/>
<dbReference type="PANTHER" id="PTHR43280">
    <property type="entry name" value="ARAC-FAMILY TRANSCRIPTIONAL REGULATOR"/>
    <property type="match status" value="1"/>
</dbReference>
<organism evidence="5 6">
    <name type="scientific">Ruminococcus flavefaciens</name>
    <dbReference type="NCBI Taxonomy" id="1265"/>
    <lineage>
        <taxon>Bacteria</taxon>
        <taxon>Bacillati</taxon>
        <taxon>Bacillota</taxon>
        <taxon>Clostridia</taxon>
        <taxon>Eubacteriales</taxon>
        <taxon>Oscillospiraceae</taxon>
        <taxon>Ruminococcus</taxon>
    </lineage>
</organism>
<dbReference type="InterPro" id="IPR018060">
    <property type="entry name" value="HTH_AraC"/>
</dbReference>
<evidence type="ECO:0000256" key="3">
    <source>
        <dbReference type="ARBA" id="ARBA00023163"/>
    </source>
</evidence>
<keyword evidence="1" id="KW-0805">Transcription regulation</keyword>
<dbReference type="SMART" id="SM00342">
    <property type="entry name" value="HTH_ARAC"/>
    <property type="match status" value="1"/>
</dbReference>